<evidence type="ECO:0000313" key="1">
    <source>
        <dbReference type="EMBL" id="MBW4329523.1"/>
    </source>
</evidence>
<comment type="caution">
    <text evidence="1">The sequence shown here is derived from an EMBL/GenBank/DDBJ whole genome shotgun (WGS) entry which is preliminary data.</text>
</comment>
<dbReference type="RefSeq" id="WP_219236775.1">
    <property type="nucleotide sequence ID" value="NZ_JAHWZX010000001.1"/>
</dbReference>
<accession>A0ABS6XH30</accession>
<dbReference type="CDD" id="cd03801">
    <property type="entry name" value="GT4_PimA-like"/>
    <property type="match status" value="1"/>
</dbReference>
<protein>
    <submittedName>
        <fullName evidence="1">TIGR03087 family PEP-CTERM/XrtA system glycosyltransferase</fullName>
    </submittedName>
</protein>
<dbReference type="Pfam" id="PF13692">
    <property type="entry name" value="Glyco_trans_1_4"/>
    <property type="match status" value="1"/>
</dbReference>
<keyword evidence="2" id="KW-1185">Reference proteome</keyword>
<sequence>MGDILFLAHRVPYPPDRGDKIRSCHILKYLGSRAPVHLLAFADDARDLGHDAELARHTVSATVIPRSKSMLVAGLQSLVRGTPASIAAFDHRSMRKAVGEVLAGHAIDAIYVFSGQMAQYIPRDFAGRLVMDFVDMDSAKFAAYAKDAHGPMAWINAREGRLIADHERAVAARADVSLFVSEAEAALFRAQGGAARVQVVENGIDTEFYDGDAGFERLNAAGPLIVFTGQMDYRPNVEAVDWFAREILPQVRASYPQARFAIVGRRPGGTVTALGKLSGVIVTGEVEDVRSWLAAATIAVAPLELARGIQNKVLEAMAMARPVVATPAAACGIDHGGALRVAEDANAFASEVVALLDDPSAARALGAAARARMVERYGWSARFSVLDTLVGLATPGRAGDRSAA</sequence>
<dbReference type="EMBL" id="JAHWZX010000001">
    <property type="protein sequence ID" value="MBW4329523.1"/>
    <property type="molecule type" value="Genomic_DNA"/>
</dbReference>
<dbReference type="PANTHER" id="PTHR12526">
    <property type="entry name" value="GLYCOSYLTRANSFERASE"/>
    <property type="match status" value="1"/>
</dbReference>
<organism evidence="1 2">
    <name type="scientific">Stakelama flava</name>
    <dbReference type="NCBI Taxonomy" id="2860338"/>
    <lineage>
        <taxon>Bacteria</taxon>
        <taxon>Pseudomonadati</taxon>
        <taxon>Pseudomonadota</taxon>
        <taxon>Alphaproteobacteria</taxon>
        <taxon>Sphingomonadales</taxon>
        <taxon>Sphingomonadaceae</taxon>
        <taxon>Stakelama</taxon>
    </lineage>
</organism>
<name>A0ABS6XH30_9SPHN</name>
<dbReference type="InterPro" id="IPR017521">
    <property type="entry name" value="Sugar_tfrase_PEP-CTERM_Stp1"/>
</dbReference>
<dbReference type="Proteomes" id="UP001197214">
    <property type="component" value="Unassembled WGS sequence"/>
</dbReference>
<dbReference type="NCBIfam" id="TIGR03087">
    <property type="entry name" value="stp1"/>
    <property type="match status" value="1"/>
</dbReference>
<evidence type="ECO:0000313" key="2">
    <source>
        <dbReference type="Proteomes" id="UP001197214"/>
    </source>
</evidence>
<reference evidence="1 2" key="1">
    <citation type="submission" date="2021-07" db="EMBL/GenBank/DDBJ databases">
        <title>Stakelama flava sp. nov., a novel endophytic bacterium isolated from branch of Kandelia candel.</title>
        <authorList>
            <person name="Tuo L."/>
        </authorList>
    </citation>
    <scope>NUCLEOTIDE SEQUENCE [LARGE SCALE GENOMIC DNA]</scope>
    <source>
        <strain evidence="1 2">CBK3Z-3</strain>
    </source>
</reference>
<gene>
    <name evidence="1" type="ORF">KY084_01350</name>
</gene>
<dbReference type="PANTHER" id="PTHR12526:SF600">
    <property type="entry name" value="GLYCOSYL TRANSFERASE GROUP 1"/>
    <property type="match status" value="1"/>
</dbReference>
<proteinExistence type="predicted"/>